<organism evidence="3 4">
    <name type="scientific">Corynebacterium cystitidis DSM 20524</name>
    <dbReference type="NCBI Taxonomy" id="1121357"/>
    <lineage>
        <taxon>Bacteria</taxon>
        <taxon>Bacillati</taxon>
        <taxon>Actinomycetota</taxon>
        <taxon>Actinomycetes</taxon>
        <taxon>Mycobacteriales</taxon>
        <taxon>Corynebacteriaceae</taxon>
        <taxon>Corynebacterium</taxon>
    </lineage>
</organism>
<protein>
    <recommendedName>
        <fullName evidence="5">Secreted protein</fullName>
    </recommendedName>
</protein>
<feature type="compositionally biased region" description="Acidic residues" evidence="1">
    <location>
        <begin position="53"/>
        <end position="64"/>
    </location>
</feature>
<keyword evidence="2" id="KW-0732">Signal</keyword>
<evidence type="ECO:0000256" key="1">
    <source>
        <dbReference type="SAM" id="MobiDB-lite"/>
    </source>
</evidence>
<feature type="chain" id="PRO_5011480644" description="Secreted protein" evidence="2">
    <location>
        <begin position="27"/>
        <end position="245"/>
    </location>
</feature>
<evidence type="ECO:0000313" key="4">
    <source>
        <dbReference type="Proteomes" id="UP000198929"/>
    </source>
</evidence>
<reference evidence="4" key="1">
    <citation type="submission" date="2016-10" db="EMBL/GenBank/DDBJ databases">
        <authorList>
            <person name="Varghese N."/>
            <person name="Submissions S."/>
        </authorList>
    </citation>
    <scope>NUCLEOTIDE SEQUENCE [LARGE SCALE GENOMIC DNA]</scope>
    <source>
        <strain evidence="4">DSM 20524</strain>
    </source>
</reference>
<evidence type="ECO:0000313" key="3">
    <source>
        <dbReference type="EMBL" id="SES30449.1"/>
    </source>
</evidence>
<keyword evidence="4" id="KW-1185">Reference proteome</keyword>
<dbReference type="Proteomes" id="UP000198929">
    <property type="component" value="Unassembled WGS sequence"/>
</dbReference>
<feature type="signal peptide" evidence="2">
    <location>
        <begin position="1"/>
        <end position="26"/>
    </location>
</feature>
<evidence type="ECO:0000256" key="2">
    <source>
        <dbReference type="SAM" id="SignalP"/>
    </source>
</evidence>
<proteinExistence type="predicted"/>
<evidence type="ECO:0008006" key="5">
    <source>
        <dbReference type="Google" id="ProtNLM"/>
    </source>
</evidence>
<dbReference type="PROSITE" id="PS51257">
    <property type="entry name" value="PROKAR_LIPOPROTEIN"/>
    <property type="match status" value="1"/>
</dbReference>
<feature type="region of interest" description="Disordered" evidence="1">
    <location>
        <begin position="25"/>
        <end position="71"/>
    </location>
</feature>
<sequence>MTLRKTLLATLVTPTLLLAACSGSDADTTATDTEVSEDTATVEDTTTEKTTEETTEETTTEEAEIPGPPADFQATPEGTVLAFGEPAYFAIDDAHGPAYWKITATGIEDRTVDELMQATGGEFEVANDPNFEVTQVKCITYDIEFLGADFDDMGKYASISAFREQPILADGTRANTWQLFASDDFCTPKDGEATPRRISEMEPGKIYSAGTMTFGDDSGLGIGTGLRMSPASLDGSGHGIEVQWH</sequence>
<name>A0A1H9W9K1_9CORY</name>
<dbReference type="AlphaFoldDB" id="A0A1H9W9K1"/>
<gene>
    <name evidence="3" type="ORF">SAMN05661109_02612</name>
</gene>
<dbReference type="EMBL" id="FOGQ01000018">
    <property type="protein sequence ID" value="SES30449.1"/>
    <property type="molecule type" value="Genomic_DNA"/>
</dbReference>
<dbReference type="RefSeq" id="WP_092260825.1">
    <property type="nucleotide sequence ID" value="NZ_CP047199.1"/>
</dbReference>
<accession>A0A1H9W9K1</accession>